<evidence type="ECO:0008006" key="4">
    <source>
        <dbReference type="Google" id="ProtNLM"/>
    </source>
</evidence>
<evidence type="ECO:0000313" key="3">
    <source>
        <dbReference type="Proteomes" id="UP000483820"/>
    </source>
</evidence>
<accession>A0A6A5GKK1</accession>
<comment type="caution">
    <text evidence="2">The sequence shown here is derived from an EMBL/GenBank/DDBJ whole genome shotgun (WGS) entry which is preliminary data.</text>
</comment>
<proteinExistence type="predicted"/>
<dbReference type="CTD" id="9823429"/>
<dbReference type="GeneID" id="9823429"/>
<evidence type="ECO:0000313" key="2">
    <source>
        <dbReference type="EMBL" id="KAF1755810.1"/>
    </source>
</evidence>
<dbReference type="InterPro" id="IPR036397">
    <property type="entry name" value="RNaseH_sf"/>
</dbReference>
<dbReference type="AlphaFoldDB" id="A0A6A5GKK1"/>
<feature type="region of interest" description="Disordered" evidence="1">
    <location>
        <begin position="1"/>
        <end position="21"/>
    </location>
</feature>
<dbReference type="PANTHER" id="PTHR33939:SF1">
    <property type="entry name" value="DUF4371 DOMAIN-CONTAINING PROTEIN"/>
    <property type="match status" value="1"/>
</dbReference>
<protein>
    <recommendedName>
        <fullName evidence="4">Tc1-like transposase DDE domain-containing protein</fullName>
    </recommendedName>
</protein>
<sequence>MTKFKKNVARQTYGQRKDASGREFEVRSLGIQVKSTQSSKGSQVKPENIIGLLHLKNVATDSTVHHTVEIQCDSEPTPQPIVIQSSIDSENKKLDMKDEMYKRIGRALCAIKSDTFPKIPTKKNIKNSGEEIMRNVTNVINIMRASIGEDVRHTFLKNMIDATSKVCGISRNTVINRTPEREMKPKKRLRDMSRKEKCRRYVSELPMLTRSRIIGRIHEMWRNGKDVTSEDLWKWSKENLSFTKGKTVFLHVLRGLGFLYKKKDHNTVVEERLDIIKRRGIYLNEKKKWDEKNAFYGSCDETWAHDGMVRRYGWQHSNGGNYKRARMSDLEAPQAGPQQGKERGKRIIVAAVLTEKGVLPGSELLLISGVNVDEQKADYHRDMDGDNFERYYKTIVPLLAAEAQKEGRPAVLIVDNAPYHCKAIKKPPTSGSSKQEIQAFLTENGLKFFKKQNRDVLYDLVKAFIDCNGGREAFTTYEFDEYAKSHGVTVLRLPQYHCFFNPVELLWSQLKQHLRKEGNTTDTAETVRTRALRFLQNFRDVSSKDLFAHTQKIEQDVREMSEERMLTLSEEHFDLLYDVDDEGRLINVTIDGDDVDNGDFFDSFCLSDDSSDDSFDDSDDDEELIIDYTEMV</sequence>
<gene>
    <name evidence="2" type="ORF">GCK72_012260</name>
</gene>
<organism evidence="2 3">
    <name type="scientific">Caenorhabditis remanei</name>
    <name type="common">Caenorhabditis vulgaris</name>
    <dbReference type="NCBI Taxonomy" id="31234"/>
    <lineage>
        <taxon>Eukaryota</taxon>
        <taxon>Metazoa</taxon>
        <taxon>Ecdysozoa</taxon>
        <taxon>Nematoda</taxon>
        <taxon>Chromadorea</taxon>
        <taxon>Rhabditida</taxon>
        <taxon>Rhabditina</taxon>
        <taxon>Rhabditomorpha</taxon>
        <taxon>Rhabditoidea</taxon>
        <taxon>Rhabditidae</taxon>
        <taxon>Peloderinae</taxon>
        <taxon>Caenorhabditis</taxon>
    </lineage>
</organism>
<dbReference type="EMBL" id="WUAV01000004">
    <property type="protein sequence ID" value="KAF1755810.1"/>
    <property type="molecule type" value="Genomic_DNA"/>
</dbReference>
<name>A0A6A5GKK1_CAERE</name>
<evidence type="ECO:0000256" key="1">
    <source>
        <dbReference type="SAM" id="MobiDB-lite"/>
    </source>
</evidence>
<dbReference type="RefSeq" id="XP_003090589.2">
    <property type="nucleotide sequence ID" value="XM_003090541.2"/>
</dbReference>
<dbReference type="Proteomes" id="UP000483820">
    <property type="component" value="Chromosome IV"/>
</dbReference>
<dbReference type="Gene3D" id="3.30.420.10">
    <property type="entry name" value="Ribonuclease H-like superfamily/Ribonuclease H"/>
    <property type="match status" value="1"/>
</dbReference>
<dbReference type="PANTHER" id="PTHR33939">
    <property type="entry name" value="PROTEIN CBG22215"/>
    <property type="match status" value="1"/>
</dbReference>
<reference evidence="2 3" key="1">
    <citation type="submission" date="2019-12" db="EMBL/GenBank/DDBJ databases">
        <title>Chromosome-level assembly of the Caenorhabditis remanei genome.</title>
        <authorList>
            <person name="Teterina A.A."/>
            <person name="Willis J.H."/>
            <person name="Phillips P.C."/>
        </authorList>
    </citation>
    <scope>NUCLEOTIDE SEQUENCE [LARGE SCALE GENOMIC DNA]</scope>
    <source>
        <strain evidence="2 3">PX506</strain>
        <tissue evidence="2">Whole organism</tissue>
    </source>
</reference>
<dbReference type="KEGG" id="crq:GCK72_012260"/>
<dbReference type="GO" id="GO:0003676">
    <property type="term" value="F:nucleic acid binding"/>
    <property type="evidence" value="ECO:0007669"/>
    <property type="project" value="InterPro"/>
</dbReference>